<sequence>MGRILRGFSSWSQLVTLAFQSQVCFSMSKARPDGQLICFKPDRVHLTTSLQSPSMVSLKYSSPGLPSHSCSTEGSSPSLAPPPSSFCLLTLSGSPLANVKIKPTQNKIENLYIVAIATDYFFVNKFTFIN</sequence>
<feature type="chain" id="PRO_5035638832" evidence="2">
    <location>
        <begin position="27"/>
        <end position="130"/>
    </location>
</feature>
<organism evidence="3">
    <name type="scientific">Cacopsylla melanoneura</name>
    <dbReference type="NCBI Taxonomy" id="428564"/>
    <lineage>
        <taxon>Eukaryota</taxon>
        <taxon>Metazoa</taxon>
        <taxon>Ecdysozoa</taxon>
        <taxon>Arthropoda</taxon>
        <taxon>Hexapoda</taxon>
        <taxon>Insecta</taxon>
        <taxon>Pterygota</taxon>
        <taxon>Neoptera</taxon>
        <taxon>Paraneoptera</taxon>
        <taxon>Hemiptera</taxon>
        <taxon>Sternorrhyncha</taxon>
        <taxon>Psylloidea</taxon>
        <taxon>Psyllidae</taxon>
        <taxon>Psyllinae</taxon>
        <taxon>Cacopsylla</taxon>
    </lineage>
</organism>
<accession>A0A8D8RJ15</accession>
<dbReference type="EMBL" id="HBUF01170838">
    <property type="protein sequence ID" value="CAG6652284.1"/>
    <property type="molecule type" value="Transcribed_RNA"/>
</dbReference>
<dbReference type="EMBL" id="HBUF01170837">
    <property type="protein sequence ID" value="CAG6652281.1"/>
    <property type="molecule type" value="Transcribed_RNA"/>
</dbReference>
<feature type="region of interest" description="Disordered" evidence="1">
    <location>
        <begin position="61"/>
        <end position="81"/>
    </location>
</feature>
<feature type="signal peptide" evidence="2">
    <location>
        <begin position="1"/>
        <end position="26"/>
    </location>
</feature>
<dbReference type="EMBL" id="HBUF01170841">
    <property type="protein sequence ID" value="CAG6652297.1"/>
    <property type="molecule type" value="Transcribed_RNA"/>
</dbReference>
<evidence type="ECO:0000256" key="2">
    <source>
        <dbReference type="SAM" id="SignalP"/>
    </source>
</evidence>
<name>A0A8D8RJ15_9HEMI</name>
<dbReference type="AlphaFoldDB" id="A0A8D8RJ15"/>
<evidence type="ECO:0000256" key="1">
    <source>
        <dbReference type="SAM" id="MobiDB-lite"/>
    </source>
</evidence>
<keyword evidence="2" id="KW-0732">Signal</keyword>
<protein>
    <submittedName>
        <fullName evidence="3">Uncharacterized protein</fullName>
    </submittedName>
</protein>
<proteinExistence type="predicted"/>
<evidence type="ECO:0000313" key="3">
    <source>
        <dbReference type="EMBL" id="CAG6652284.1"/>
    </source>
</evidence>
<reference evidence="3" key="1">
    <citation type="submission" date="2021-05" db="EMBL/GenBank/DDBJ databases">
        <authorList>
            <person name="Alioto T."/>
            <person name="Alioto T."/>
            <person name="Gomez Garrido J."/>
        </authorList>
    </citation>
    <scope>NUCLEOTIDE SEQUENCE</scope>
</reference>